<dbReference type="Proteomes" id="UP001189429">
    <property type="component" value="Unassembled WGS sequence"/>
</dbReference>
<accession>A0ABN9U140</accession>
<protein>
    <submittedName>
        <fullName evidence="2">Uncharacterized protein</fullName>
    </submittedName>
</protein>
<feature type="region of interest" description="Disordered" evidence="1">
    <location>
        <begin position="363"/>
        <end position="390"/>
    </location>
</feature>
<reference evidence="2" key="1">
    <citation type="submission" date="2023-10" db="EMBL/GenBank/DDBJ databases">
        <authorList>
            <person name="Chen Y."/>
            <person name="Shah S."/>
            <person name="Dougan E. K."/>
            <person name="Thang M."/>
            <person name="Chan C."/>
        </authorList>
    </citation>
    <scope>NUCLEOTIDE SEQUENCE [LARGE SCALE GENOMIC DNA]</scope>
</reference>
<feature type="compositionally biased region" description="Polar residues" evidence="1">
    <location>
        <begin position="90"/>
        <end position="109"/>
    </location>
</feature>
<name>A0ABN9U140_9DINO</name>
<feature type="compositionally biased region" description="Low complexity" evidence="1">
    <location>
        <begin position="159"/>
        <end position="168"/>
    </location>
</feature>
<feature type="compositionally biased region" description="Basic and acidic residues" evidence="1">
    <location>
        <begin position="203"/>
        <end position="215"/>
    </location>
</feature>
<organism evidence="2 3">
    <name type="scientific">Prorocentrum cordatum</name>
    <dbReference type="NCBI Taxonomy" id="2364126"/>
    <lineage>
        <taxon>Eukaryota</taxon>
        <taxon>Sar</taxon>
        <taxon>Alveolata</taxon>
        <taxon>Dinophyceae</taxon>
        <taxon>Prorocentrales</taxon>
        <taxon>Prorocentraceae</taxon>
        <taxon>Prorocentrum</taxon>
    </lineage>
</organism>
<gene>
    <name evidence="2" type="ORF">PCOR1329_LOCUS43842</name>
</gene>
<comment type="caution">
    <text evidence="2">The sequence shown here is derived from an EMBL/GenBank/DDBJ whole genome shotgun (WGS) entry which is preliminary data.</text>
</comment>
<feature type="compositionally biased region" description="Polar residues" evidence="1">
    <location>
        <begin position="333"/>
        <end position="344"/>
    </location>
</feature>
<feature type="compositionally biased region" description="Basic and acidic residues" evidence="1">
    <location>
        <begin position="292"/>
        <end position="302"/>
    </location>
</feature>
<feature type="region of interest" description="Disordered" evidence="1">
    <location>
        <begin position="283"/>
        <end position="350"/>
    </location>
</feature>
<feature type="region of interest" description="Disordered" evidence="1">
    <location>
        <begin position="89"/>
        <end position="219"/>
    </location>
</feature>
<evidence type="ECO:0000313" key="3">
    <source>
        <dbReference type="Proteomes" id="UP001189429"/>
    </source>
</evidence>
<keyword evidence="3" id="KW-1185">Reference proteome</keyword>
<feature type="region of interest" description="Disordered" evidence="1">
    <location>
        <begin position="464"/>
        <end position="508"/>
    </location>
</feature>
<evidence type="ECO:0000256" key="1">
    <source>
        <dbReference type="SAM" id="MobiDB-lite"/>
    </source>
</evidence>
<sequence length="548" mass="58325">MAAAAINLGDAPAGPLLAASARGHDCEAAQAHATGALHLPTISMTRAGGWLHGVTAEGAQVKFAKYRGQFHGASDRYISKWKSRLRAQDEAQSTSRATRANVGSLTPSRLVSERGADAPGPAGLRRVCWGKGDEGSSAADATMGRSRRLGPQGSMEQTAAARAGPTRAAEPRRPSGRDPQPSTAGAQDGVGQGRQRGDRKRSARAEVRGEQRRENAGIGLQEQLDHKCKLMISTSWRAALESNADQGELAKPEDACHLKDQTDSIGASIEGPPKVKVLPTARLAGRSPRTPSSKDCEGERAGETTAGPNKVDRKGGGAAGAVWNDCGDKATKPQGQIAQQTETARTPAEKEVEDIMKVLRDKISEHSEKMSRKKTNAAGPPEGRWRPPRPRRAAASWGAARAAGQHRARGAAPAALEVRAPDSAGGAAAFGGTFWRTHDFNEAPAYAHGSLRYHLFSAPPLRGLEDRGGPRRTGAVRGLPRRRSRDPPLERCAGGAARRTRGPRQPELQWAVWSPAECRFVVQAVSVRASPSVEKRLTSVRLPRQGQR</sequence>
<dbReference type="EMBL" id="CAUYUJ010015271">
    <property type="protein sequence ID" value="CAK0851767.1"/>
    <property type="molecule type" value="Genomic_DNA"/>
</dbReference>
<evidence type="ECO:0000313" key="2">
    <source>
        <dbReference type="EMBL" id="CAK0851767.1"/>
    </source>
</evidence>
<proteinExistence type="predicted"/>